<dbReference type="RefSeq" id="WP_046562148.1">
    <property type="nucleotide sequence ID" value="NZ_CP010975.1"/>
</dbReference>
<name>A0A0F6TSA0_9GAMM</name>
<gene>
    <name evidence="3" type="ORF">TQ33_2250</name>
</gene>
<dbReference type="Gene3D" id="3.10.350.10">
    <property type="entry name" value="LysM domain"/>
    <property type="match status" value="1"/>
</dbReference>
<feature type="signal peptide" evidence="1">
    <location>
        <begin position="1"/>
        <end position="23"/>
    </location>
</feature>
<feature type="chain" id="PRO_5002510102" evidence="1">
    <location>
        <begin position="24"/>
        <end position="347"/>
    </location>
</feature>
<dbReference type="KEGG" id="kge:TQ33_2250"/>
<dbReference type="SMART" id="SM00257">
    <property type="entry name" value="LysM"/>
    <property type="match status" value="1"/>
</dbReference>
<evidence type="ECO:0000259" key="2">
    <source>
        <dbReference type="PROSITE" id="PS51782"/>
    </source>
</evidence>
<sequence length="347" mass="38517">MKKLVLAAAATAALFLGSIAAHSAELRADHPDTYVVKKGDTLWDISGRFLTKPWNWPEIWHVNPQVENPHLIYPGDILKLVYIDGKPYLVKASDGTIKLRPKARVLSEGDAITTIPMDIIRPFLIDELVVDPSVFETAPYVVALGDERVISGGFDDRLYLRGLDGTAGTSYGVYRKGKEYRDPVTNELLGVEARYLANGKIVNEGDPATLEVKKSKLEVLKGDIALPRNQDPLPPVYAPRAPEQEIVAKLISVYDGVSQIGQYNVVTLDKGERDGLEEGHVLTVYQRGKKVLDEIAEKRGEDDPYVTLPEERAGTLMVFRTYEKVSLALVMDAVRPIHLMDVARNPY</sequence>
<dbReference type="PANTHER" id="PTHR34700">
    <property type="entry name" value="POTASSIUM BINDING PROTEIN KBP"/>
    <property type="match status" value="1"/>
</dbReference>
<keyword evidence="4" id="KW-1185">Reference proteome</keyword>
<evidence type="ECO:0000256" key="1">
    <source>
        <dbReference type="SAM" id="SignalP"/>
    </source>
</evidence>
<dbReference type="InterPro" id="IPR036779">
    <property type="entry name" value="LysM_dom_sf"/>
</dbReference>
<dbReference type="STRING" id="914150.TQ33_2250"/>
<dbReference type="Pfam" id="PF01476">
    <property type="entry name" value="LysM"/>
    <property type="match status" value="1"/>
</dbReference>
<evidence type="ECO:0000313" key="3">
    <source>
        <dbReference type="EMBL" id="AKE53172.1"/>
    </source>
</evidence>
<dbReference type="InterPro" id="IPR052196">
    <property type="entry name" value="Bact_Kbp"/>
</dbReference>
<accession>A0A0F6TSA0</accession>
<proteinExistence type="predicted"/>
<organism evidence="3 4">
    <name type="scientific">Kangiella geojedonensis</name>
    <dbReference type="NCBI Taxonomy" id="914150"/>
    <lineage>
        <taxon>Bacteria</taxon>
        <taxon>Pseudomonadati</taxon>
        <taxon>Pseudomonadota</taxon>
        <taxon>Gammaproteobacteria</taxon>
        <taxon>Kangiellales</taxon>
        <taxon>Kangiellaceae</taxon>
        <taxon>Kangiella</taxon>
    </lineage>
</organism>
<keyword evidence="1" id="KW-0732">Signal</keyword>
<dbReference type="PANTHER" id="PTHR34700:SF4">
    <property type="entry name" value="PHAGE-LIKE ELEMENT PBSX PROTEIN XKDP"/>
    <property type="match status" value="1"/>
</dbReference>
<dbReference type="Proteomes" id="UP000034071">
    <property type="component" value="Chromosome"/>
</dbReference>
<dbReference type="CDD" id="cd00118">
    <property type="entry name" value="LysM"/>
    <property type="match status" value="1"/>
</dbReference>
<dbReference type="SUPFAM" id="SSF54106">
    <property type="entry name" value="LysM domain"/>
    <property type="match status" value="1"/>
</dbReference>
<dbReference type="PROSITE" id="PS51782">
    <property type="entry name" value="LYSM"/>
    <property type="match status" value="1"/>
</dbReference>
<dbReference type="HOGENOM" id="CLU_050533_1_1_6"/>
<evidence type="ECO:0000313" key="4">
    <source>
        <dbReference type="Proteomes" id="UP000034071"/>
    </source>
</evidence>
<dbReference type="PATRIC" id="fig|914150.5.peg.2280"/>
<dbReference type="InterPro" id="IPR018392">
    <property type="entry name" value="LysM"/>
</dbReference>
<reference evidence="3 4" key="1">
    <citation type="submission" date="2015-02" db="EMBL/GenBank/DDBJ databases">
        <title>Complete genome sequence of Kangiella geojedonensis strain YCS-5T.</title>
        <authorList>
            <person name="Kim K.M."/>
        </authorList>
    </citation>
    <scope>NUCLEOTIDE SEQUENCE [LARGE SCALE GENOMIC DNA]</scope>
    <source>
        <strain evidence="3 4">YCS-5</strain>
    </source>
</reference>
<dbReference type="AlphaFoldDB" id="A0A0F6TSA0"/>
<feature type="domain" description="LysM" evidence="2">
    <location>
        <begin position="32"/>
        <end position="80"/>
    </location>
</feature>
<dbReference type="OrthoDB" id="9765158at2"/>
<dbReference type="EMBL" id="CP010975">
    <property type="protein sequence ID" value="AKE53172.1"/>
    <property type="molecule type" value="Genomic_DNA"/>
</dbReference>
<protein>
    <submittedName>
        <fullName evidence="3">Peptidoglycan-binding LysM</fullName>
    </submittedName>
</protein>